<evidence type="ECO:0000259" key="4">
    <source>
        <dbReference type="PROSITE" id="PS50102"/>
    </source>
</evidence>
<dbReference type="OrthoDB" id="277802at2759"/>
<feature type="domain" description="RRM" evidence="4">
    <location>
        <begin position="8"/>
        <end position="87"/>
    </location>
</feature>
<keyword evidence="1 2" id="KW-0694">RNA-binding</keyword>
<dbReference type="EMBL" id="FMSP01000006">
    <property type="protein sequence ID" value="SCV70724.1"/>
    <property type="molecule type" value="Genomic_DNA"/>
</dbReference>
<keyword evidence="6" id="KW-1185">Reference proteome</keyword>
<evidence type="ECO:0000313" key="6">
    <source>
        <dbReference type="Proteomes" id="UP000198372"/>
    </source>
</evidence>
<evidence type="ECO:0000256" key="3">
    <source>
        <dbReference type="SAM" id="MobiDB-lite"/>
    </source>
</evidence>
<evidence type="ECO:0000313" key="5">
    <source>
        <dbReference type="EMBL" id="SCV70724.1"/>
    </source>
</evidence>
<gene>
    <name evidence="5" type="ORF">BQ2448_3486</name>
</gene>
<dbReference type="SMART" id="SM00360">
    <property type="entry name" value="RRM"/>
    <property type="match status" value="2"/>
</dbReference>
<feature type="compositionally biased region" description="Basic and acidic residues" evidence="3">
    <location>
        <begin position="161"/>
        <end position="181"/>
    </location>
</feature>
<dbReference type="PANTHER" id="PTHR10501">
    <property type="entry name" value="U1 SMALL NUCLEAR RIBONUCLEOPROTEIN A/U2 SMALL NUCLEAR RIBONUCLEOPROTEIN B"/>
    <property type="match status" value="1"/>
</dbReference>
<dbReference type="GO" id="GO:0003723">
    <property type="term" value="F:RNA binding"/>
    <property type="evidence" value="ECO:0007669"/>
    <property type="project" value="UniProtKB-UniRule"/>
</dbReference>
<feature type="region of interest" description="Disordered" evidence="3">
    <location>
        <begin position="137"/>
        <end position="186"/>
    </location>
</feature>
<protein>
    <submittedName>
        <fullName evidence="5">BQ2448_3486 protein</fullName>
    </submittedName>
</protein>
<feature type="compositionally biased region" description="Acidic residues" evidence="3">
    <location>
        <begin position="149"/>
        <end position="160"/>
    </location>
</feature>
<dbReference type="CDD" id="cd12246">
    <property type="entry name" value="RRM1_U1A_like"/>
    <property type="match status" value="1"/>
</dbReference>
<dbReference type="Gene3D" id="3.30.70.330">
    <property type="match status" value="2"/>
</dbReference>
<dbReference type="STRING" id="269621.A0A238FFR8"/>
<evidence type="ECO:0000256" key="1">
    <source>
        <dbReference type="ARBA" id="ARBA00022884"/>
    </source>
</evidence>
<organism evidence="5 6">
    <name type="scientific">Microbotryum intermedium</name>
    <dbReference type="NCBI Taxonomy" id="269621"/>
    <lineage>
        <taxon>Eukaryota</taxon>
        <taxon>Fungi</taxon>
        <taxon>Dikarya</taxon>
        <taxon>Basidiomycota</taxon>
        <taxon>Pucciniomycotina</taxon>
        <taxon>Microbotryomycetes</taxon>
        <taxon>Microbotryales</taxon>
        <taxon>Microbotryaceae</taxon>
        <taxon>Microbotryum</taxon>
    </lineage>
</organism>
<proteinExistence type="predicted"/>
<sequence length="343" mass="36882">MSATQPSVSLYVSNLNINIKKDELKRSLYVLFGFYGKVLDVVHVRAAKVRSTAFIVFRELAPATAALRALDGEAFYGLQLRVSYAKSPSHATIAYHEGPEAVYAIKLGLRSAADAASGSNNKSKLIVSSAQKNQLDALKKAKRGRDDDGATEEEEDDESEHGEGPEKKKGKTGDVEQHGGPEEEEDGTCFHVFRCVGDVGANISTAPPLSDAMDEESDEEVPLPSAATAKFPSEASPSLFIEGLPAEVTGEMLLPLFQQSVPDQVEITMGISSLTRYTPFWHARYPGLSSVKLLPTPPGSGVNAGRAHVVYETIGQASTAKEALDQFLLAPQTPMSVSWMKKA</sequence>
<dbReference type="InterPro" id="IPR000504">
    <property type="entry name" value="RRM_dom"/>
</dbReference>
<dbReference type="Pfam" id="PF00076">
    <property type="entry name" value="RRM_1"/>
    <property type="match status" value="1"/>
</dbReference>
<dbReference type="InterPro" id="IPR035979">
    <property type="entry name" value="RBD_domain_sf"/>
</dbReference>
<accession>A0A238FFR8</accession>
<dbReference type="AlphaFoldDB" id="A0A238FFR8"/>
<feature type="domain" description="RRM" evidence="4">
    <location>
        <begin position="237"/>
        <end position="342"/>
    </location>
</feature>
<reference evidence="6" key="1">
    <citation type="submission" date="2016-09" db="EMBL/GenBank/DDBJ databases">
        <authorList>
            <person name="Jeantristanb JTB J.-T."/>
            <person name="Ricardo R."/>
        </authorList>
    </citation>
    <scope>NUCLEOTIDE SEQUENCE [LARGE SCALE GENOMIC DNA]</scope>
</reference>
<dbReference type="PROSITE" id="PS50102">
    <property type="entry name" value="RRM"/>
    <property type="match status" value="2"/>
</dbReference>
<dbReference type="SUPFAM" id="SSF54928">
    <property type="entry name" value="RNA-binding domain, RBD"/>
    <property type="match status" value="2"/>
</dbReference>
<name>A0A238FFR8_9BASI</name>
<dbReference type="Proteomes" id="UP000198372">
    <property type="component" value="Unassembled WGS sequence"/>
</dbReference>
<evidence type="ECO:0000256" key="2">
    <source>
        <dbReference type="PROSITE-ProRule" id="PRU00176"/>
    </source>
</evidence>
<dbReference type="InterPro" id="IPR012677">
    <property type="entry name" value="Nucleotide-bd_a/b_plait_sf"/>
</dbReference>